<gene>
    <name evidence="2" type="ORF">LCGC14_1240230</name>
</gene>
<comment type="caution">
    <text evidence="2">The sequence shown here is derived from an EMBL/GenBank/DDBJ whole genome shotgun (WGS) entry which is preliminary data.</text>
</comment>
<reference evidence="2" key="1">
    <citation type="journal article" date="2015" name="Nature">
        <title>Complex archaea that bridge the gap between prokaryotes and eukaryotes.</title>
        <authorList>
            <person name="Spang A."/>
            <person name="Saw J.H."/>
            <person name="Jorgensen S.L."/>
            <person name="Zaremba-Niedzwiedzka K."/>
            <person name="Martijn J."/>
            <person name="Lind A.E."/>
            <person name="van Eijk R."/>
            <person name="Schleper C."/>
            <person name="Guy L."/>
            <person name="Ettema T.J."/>
        </authorList>
    </citation>
    <scope>NUCLEOTIDE SEQUENCE</scope>
</reference>
<proteinExistence type="predicted"/>
<feature type="region of interest" description="Disordered" evidence="1">
    <location>
        <begin position="63"/>
        <end position="84"/>
    </location>
</feature>
<sequence>MDMRGMRETWGNFTGPFKAVMPPESNGYVNVVDGTGEEICTCYVNRPSHNATAIAAALNLIFGEEKPESTDEQPDEQPDDEAGI</sequence>
<protein>
    <submittedName>
        <fullName evidence="2">Uncharacterized protein</fullName>
    </submittedName>
</protein>
<feature type="non-terminal residue" evidence="2">
    <location>
        <position position="84"/>
    </location>
</feature>
<dbReference type="AlphaFoldDB" id="A0A0F9PAA9"/>
<organism evidence="2">
    <name type="scientific">marine sediment metagenome</name>
    <dbReference type="NCBI Taxonomy" id="412755"/>
    <lineage>
        <taxon>unclassified sequences</taxon>
        <taxon>metagenomes</taxon>
        <taxon>ecological metagenomes</taxon>
    </lineage>
</organism>
<accession>A0A0F9PAA9</accession>
<name>A0A0F9PAA9_9ZZZZ</name>
<evidence type="ECO:0000256" key="1">
    <source>
        <dbReference type="SAM" id="MobiDB-lite"/>
    </source>
</evidence>
<feature type="compositionally biased region" description="Acidic residues" evidence="1">
    <location>
        <begin position="70"/>
        <end position="84"/>
    </location>
</feature>
<dbReference type="EMBL" id="LAZR01006692">
    <property type="protein sequence ID" value="KKM90292.1"/>
    <property type="molecule type" value="Genomic_DNA"/>
</dbReference>
<evidence type="ECO:0000313" key="2">
    <source>
        <dbReference type="EMBL" id="KKM90292.1"/>
    </source>
</evidence>